<gene>
    <name evidence="2" type="ORF">B2A_02343</name>
</gene>
<dbReference type="PANTHER" id="PTHR33295">
    <property type="entry name" value="ATPASE"/>
    <property type="match status" value="1"/>
</dbReference>
<dbReference type="AlphaFoldDB" id="T1CAC3"/>
<dbReference type="InterPro" id="IPR041682">
    <property type="entry name" value="AAA_14"/>
</dbReference>
<dbReference type="SUPFAM" id="SSF52540">
    <property type="entry name" value="P-loop containing nucleoside triphosphate hydrolases"/>
    <property type="match status" value="1"/>
</dbReference>
<protein>
    <submittedName>
        <fullName evidence="2">ATPase</fullName>
    </submittedName>
</protein>
<comment type="caution">
    <text evidence="2">The sequence shown here is derived from an EMBL/GenBank/DDBJ whole genome shotgun (WGS) entry which is preliminary data.</text>
</comment>
<organism evidence="2">
    <name type="scientific">mine drainage metagenome</name>
    <dbReference type="NCBI Taxonomy" id="410659"/>
    <lineage>
        <taxon>unclassified sequences</taxon>
        <taxon>metagenomes</taxon>
        <taxon>ecological metagenomes</taxon>
    </lineage>
</organism>
<dbReference type="Pfam" id="PF13173">
    <property type="entry name" value="AAA_14"/>
    <property type="match status" value="1"/>
</dbReference>
<sequence>MELLELLNPWWKERKVSKDLALPYRRVQFLELKKLLAVRPITVISGLRRVGKSVLIYQMIDELISSGTNPDNILYFSFDQKTEELLDIFQQYKELSNCEWESTQTYVFLDEIQKLKDWSNKLKLFYDRFPRIKFVISGSSSFNLEKDAIKNLTGRHFEVNVRPLSFAEYLQMINSKIELDKQKLWHDEIKKGFKEYLLRPYPELVKYNELSLIKSYIKENVIDKILRDDLSNFKDINEELATNLINIFYDKPGMYVNYDKLSADLKISKRTLLRHVFYLEFAYLIRKVKNYRPATRSTSRKMQRIYPYHFSLEFGWNGNLNLECEVMSLYDSKYYWNDGNREVDVIVTENKLLPIEVKETSKVSYEDTSSLKYFMAKFKVKDGILIYNGEEAIMKDDKSEIRLMPVWKAFLNPPEFSTL</sequence>
<dbReference type="EMBL" id="AUZZ01001607">
    <property type="protein sequence ID" value="EQD63435.1"/>
    <property type="molecule type" value="Genomic_DNA"/>
</dbReference>
<evidence type="ECO:0000259" key="1">
    <source>
        <dbReference type="Pfam" id="PF13173"/>
    </source>
</evidence>
<feature type="domain" description="AAA" evidence="1">
    <location>
        <begin position="39"/>
        <end position="170"/>
    </location>
</feature>
<proteinExistence type="predicted"/>
<dbReference type="InterPro" id="IPR027417">
    <property type="entry name" value="P-loop_NTPase"/>
</dbReference>
<reference evidence="2" key="2">
    <citation type="journal article" date="2014" name="ISME J.">
        <title>Microbial stratification in low pH oxic and suboxic macroscopic growths along an acid mine drainage.</title>
        <authorList>
            <person name="Mendez-Garcia C."/>
            <person name="Mesa V."/>
            <person name="Sprenger R.R."/>
            <person name="Richter M."/>
            <person name="Diez M.S."/>
            <person name="Solano J."/>
            <person name="Bargiela R."/>
            <person name="Golyshina O.V."/>
            <person name="Manteca A."/>
            <person name="Ramos J.L."/>
            <person name="Gallego J.R."/>
            <person name="Llorente I."/>
            <person name="Martins Dos Santos V.A."/>
            <person name="Jensen O.N."/>
            <person name="Pelaez A.I."/>
            <person name="Sanchez J."/>
            <person name="Ferrer M."/>
        </authorList>
    </citation>
    <scope>NUCLEOTIDE SEQUENCE</scope>
</reference>
<evidence type="ECO:0000313" key="2">
    <source>
        <dbReference type="EMBL" id="EQD63435.1"/>
    </source>
</evidence>
<dbReference type="Gene3D" id="3.40.50.300">
    <property type="entry name" value="P-loop containing nucleotide triphosphate hydrolases"/>
    <property type="match status" value="1"/>
</dbReference>
<dbReference type="PANTHER" id="PTHR33295:SF8">
    <property type="entry name" value="AAA+ ATPASE DOMAIN-CONTAINING PROTEIN"/>
    <property type="match status" value="1"/>
</dbReference>
<reference evidence="2" key="1">
    <citation type="submission" date="2013-08" db="EMBL/GenBank/DDBJ databases">
        <authorList>
            <person name="Mendez C."/>
            <person name="Richter M."/>
            <person name="Ferrer M."/>
            <person name="Sanchez J."/>
        </authorList>
    </citation>
    <scope>NUCLEOTIDE SEQUENCE</scope>
</reference>
<accession>T1CAC3</accession>
<name>T1CAC3_9ZZZZ</name>